<reference evidence="3" key="1">
    <citation type="submission" date="2019-08" db="EMBL/GenBank/DDBJ databases">
        <title>Limnoglobus roseus gen. nov., sp. nov., a novel freshwater planctomycete with a giant genome from the family Gemmataceae.</title>
        <authorList>
            <person name="Kulichevskaya I.S."/>
            <person name="Naumoff D.G."/>
            <person name="Miroshnikov K."/>
            <person name="Ivanova A."/>
            <person name="Philippov D.A."/>
            <person name="Hakobyan A."/>
            <person name="Rijpstra I.C."/>
            <person name="Sinninghe Damste J.S."/>
            <person name="Liesack W."/>
            <person name="Dedysh S.N."/>
        </authorList>
    </citation>
    <scope>NUCLEOTIDE SEQUENCE [LARGE SCALE GENOMIC DNA]</scope>
    <source>
        <strain evidence="3">PX52</strain>
    </source>
</reference>
<dbReference type="OrthoDB" id="9800322at2"/>
<dbReference type="Gene3D" id="3.10.180.10">
    <property type="entry name" value="2,3-Dihydroxybiphenyl 1,2-Dioxygenase, domain 1"/>
    <property type="match status" value="1"/>
</dbReference>
<gene>
    <name evidence="2" type="ORF">PX52LOC_00023</name>
</gene>
<dbReference type="AlphaFoldDB" id="A0A5C1A3L7"/>
<evidence type="ECO:0000259" key="1">
    <source>
        <dbReference type="PROSITE" id="PS51819"/>
    </source>
</evidence>
<organism evidence="2 3">
    <name type="scientific">Limnoglobus roseus</name>
    <dbReference type="NCBI Taxonomy" id="2598579"/>
    <lineage>
        <taxon>Bacteria</taxon>
        <taxon>Pseudomonadati</taxon>
        <taxon>Planctomycetota</taxon>
        <taxon>Planctomycetia</taxon>
        <taxon>Gemmatales</taxon>
        <taxon>Gemmataceae</taxon>
        <taxon>Limnoglobus</taxon>
    </lineage>
</organism>
<dbReference type="InterPro" id="IPR050383">
    <property type="entry name" value="GlyoxalaseI/FosfomycinResist"/>
</dbReference>
<dbReference type="Proteomes" id="UP000324974">
    <property type="component" value="Chromosome"/>
</dbReference>
<dbReference type="KEGG" id="lrs:PX52LOC_00023"/>
<proteinExistence type="predicted"/>
<dbReference type="InterPro" id="IPR037523">
    <property type="entry name" value="VOC_core"/>
</dbReference>
<feature type="domain" description="VOC" evidence="1">
    <location>
        <begin position="8"/>
        <end position="119"/>
    </location>
</feature>
<dbReference type="SUPFAM" id="SSF54593">
    <property type="entry name" value="Glyoxalase/Bleomycin resistance protein/Dihydroxybiphenyl dioxygenase"/>
    <property type="match status" value="1"/>
</dbReference>
<evidence type="ECO:0000313" key="3">
    <source>
        <dbReference type="Proteomes" id="UP000324974"/>
    </source>
</evidence>
<evidence type="ECO:0000313" key="2">
    <source>
        <dbReference type="EMBL" id="QEL13170.1"/>
    </source>
</evidence>
<dbReference type="Pfam" id="PF00903">
    <property type="entry name" value="Glyoxalase"/>
    <property type="match status" value="1"/>
</dbReference>
<keyword evidence="3" id="KW-1185">Reference proteome</keyword>
<protein>
    <submittedName>
        <fullName evidence="2">Bleomycin resistance protein</fullName>
    </submittedName>
</protein>
<dbReference type="EMBL" id="CP042425">
    <property type="protein sequence ID" value="QEL13170.1"/>
    <property type="molecule type" value="Genomic_DNA"/>
</dbReference>
<dbReference type="RefSeq" id="WP_149108158.1">
    <property type="nucleotide sequence ID" value="NZ_CP042425.1"/>
</dbReference>
<dbReference type="PANTHER" id="PTHR21366:SF22">
    <property type="entry name" value="VOC DOMAIN-CONTAINING PROTEIN"/>
    <property type="match status" value="1"/>
</dbReference>
<dbReference type="PROSITE" id="PS51819">
    <property type="entry name" value="VOC"/>
    <property type="match status" value="1"/>
</dbReference>
<name>A0A5C1A3L7_9BACT</name>
<sequence length="133" mass="15296">MPTFRYTHIDHCSVIITDVAKARHFYGDLLGLREIPAPKEFDFVAIWYDLGGTYLHLLQKPHPDMISPRHFCLHVSDVAAAREDLAAKGLKIDETVKIAAADRFFVRDPDGNRIELFQWLRPYDPEQDGRFSA</sequence>
<dbReference type="PANTHER" id="PTHR21366">
    <property type="entry name" value="GLYOXALASE FAMILY PROTEIN"/>
    <property type="match status" value="1"/>
</dbReference>
<dbReference type="InterPro" id="IPR029068">
    <property type="entry name" value="Glyas_Bleomycin-R_OHBP_Dase"/>
</dbReference>
<accession>A0A5C1A3L7</accession>
<dbReference type="InterPro" id="IPR004360">
    <property type="entry name" value="Glyas_Fos-R_dOase_dom"/>
</dbReference>